<dbReference type="SUPFAM" id="SSF56954">
    <property type="entry name" value="Outer membrane efflux proteins (OEP)"/>
    <property type="match status" value="1"/>
</dbReference>
<dbReference type="RefSeq" id="WP_171556394.1">
    <property type="nucleotide sequence ID" value="NZ_JABFCS010000001.1"/>
</dbReference>
<keyword evidence="4" id="KW-1185">Reference proteome</keyword>
<reference evidence="3 4" key="2">
    <citation type="submission" date="2020-06" db="EMBL/GenBank/DDBJ databases">
        <title>Ramlibacter rhizophilus sp. nov., isolated from rhizosphere soil of national flower Mugunghwa from South Korea.</title>
        <authorList>
            <person name="Zheng-Fei Y."/>
            <person name="Huan T."/>
        </authorList>
    </citation>
    <scope>NUCLEOTIDE SEQUENCE [LARGE SCALE GENOMIC DNA]</scope>
    <source>
        <strain evidence="3 4">B156</strain>
    </source>
</reference>
<dbReference type="EMBL" id="JABFCS010000001">
    <property type="protein sequence ID" value="NNU41983.1"/>
    <property type="molecule type" value="Genomic_DNA"/>
</dbReference>
<dbReference type="PANTHER" id="PTHR30203:SF33">
    <property type="entry name" value="BLR4455 PROTEIN"/>
    <property type="match status" value="1"/>
</dbReference>
<keyword evidence="2" id="KW-0564">Palmitate</keyword>
<dbReference type="InterPro" id="IPR010131">
    <property type="entry name" value="MdtP/NodT-like"/>
</dbReference>
<evidence type="ECO:0000256" key="1">
    <source>
        <dbReference type="ARBA" id="ARBA00007613"/>
    </source>
</evidence>
<evidence type="ECO:0000256" key="2">
    <source>
        <dbReference type="RuleBase" id="RU362097"/>
    </source>
</evidence>
<reference evidence="3 4" key="1">
    <citation type="submission" date="2020-05" db="EMBL/GenBank/DDBJ databases">
        <authorList>
            <person name="Khan S.A."/>
            <person name="Jeon C.O."/>
            <person name="Chun B.H."/>
        </authorList>
    </citation>
    <scope>NUCLEOTIDE SEQUENCE [LARGE SCALE GENOMIC DNA]</scope>
    <source>
        <strain evidence="3 4">B156</strain>
    </source>
</reference>
<dbReference type="Gene3D" id="2.20.200.10">
    <property type="entry name" value="Outer membrane efflux proteins (OEP)"/>
    <property type="match status" value="1"/>
</dbReference>
<keyword evidence="2" id="KW-0732">Signal</keyword>
<keyword evidence="2" id="KW-0472">Membrane</keyword>
<keyword evidence="2" id="KW-0449">Lipoprotein</keyword>
<accession>A0A849KCJ5</accession>
<dbReference type="GO" id="GO:0015562">
    <property type="term" value="F:efflux transmembrane transporter activity"/>
    <property type="evidence" value="ECO:0007669"/>
    <property type="project" value="InterPro"/>
</dbReference>
<proteinExistence type="inferred from homology"/>
<sequence>MSPDPRPLRLCVLVAALLVAGCATPPAIDPARLPPIPLSFAGAGGKWTATAPAELPAFGEWWKAFGDPVLDGLMAGAMERNDRIHIAASRLEQARALLRAAEGRRLPQVGLAAGAFRGTRPDMGPAAATSLSAGATFSYEVDVFGKIARATDAARLDTDARESLLRSARLLIQAEVAHTYFTLRALDAETAIVQDTVLAYADTLRLTESRFRAGDVAELDVVRVRAEKAAAQSQALAIRRERAELEHTLAVLVGEVASTFSLAPSQWTGSAPAIPAGVPAVVLARRPDVSAAQQALLAAQARVGVAQSAWFPDVQLTASGGFASSGLSDVFKWSARAWGVGALLSLPIFDGRREGTIAAAAAEMDGALSSYREQVLVAFKDVEDQLSSLRLLGEQAQAEAEAVASARRATALSNARYRGGFISQFELLDAQRNELRSRRMETQVRAAQFQTTVRLVRALGGSWDNPAAPAVATRE</sequence>
<evidence type="ECO:0000313" key="3">
    <source>
        <dbReference type="EMBL" id="NNU41983.1"/>
    </source>
</evidence>
<gene>
    <name evidence="3" type="ORF">HK415_00620</name>
</gene>
<dbReference type="AlphaFoldDB" id="A0A849KCJ5"/>
<dbReference type="PANTHER" id="PTHR30203">
    <property type="entry name" value="OUTER MEMBRANE CATION EFFLUX PROTEIN"/>
    <property type="match status" value="1"/>
</dbReference>
<dbReference type="NCBIfam" id="TIGR01845">
    <property type="entry name" value="outer_NodT"/>
    <property type="match status" value="1"/>
</dbReference>
<comment type="similarity">
    <text evidence="1 2">Belongs to the outer membrane factor (OMF) (TC 1.B.17) family.</text>
</comment>
<dbReference type="InterPro" id="IPR003423">
    <property type="entry name" value="OMP_efflux"/>
</dbReference>
<keyword evidence="2" id="KW-0812">Transmembrane</keyword>
<dbReference type="Pfam" id="PF02321">
    <property type="entry name" value="OEP"/>
    <property type="match status" value="2"/>
</dbReference>
<protein>
    <submittedName>
        <fullName evidence="3">Efflux transporter outer membrane subunit</fullName>
    </submittedName>
</protein>
<comment type="caution">
    <text evidence="3">The sequence shown here is derived from an EMBL/GenBank/DDBJ whole genome shotgun (WGS) entry which is preliminary data.</text>
</comment>
<organism evidence="3 4">
    <name type="scientific">Ramlibacter montanisoli</name>
    <dbReference type="NCBI Taxonomy" id="2732512"/>
    <lineage>
        <taxon>Bacteria</taxon>
        <taxon>Pseudomonadati</taxon>
        <taxon>Pseudomonadota</taxon>
        <taxon>Betaproteobacteria</taxon>
        <taxon>Burkholderiales</taxon>
        <taxon>Comamonadaceae</taxon>
        <taxon>Ramlibacter</taxon>
    </lineage>
</organism>
<feature type="signal peptide" evidence="2">
    <location>
        <begin position="1"/>
        <end position="27"/>
    </location>
</feature>
<evidence type="ECO:0000313" key="4">
    <source>
        <dbReference type="Proteomes" id="UP000552954"/>
    </source>
</evidence>
<comment type="subcellular location">
    <subcellularLocation>
        <location evidence="2">Cell membrane</location>
        <topology evidence="2">Lipid-anchor</topology>
    </subcellularLocation>
</comment>
<dbReference type="GO" id="GO:0005886">
    <property type="term" value="C:plasma membrane"/>
    <property type="evidence" value="ECO:0007669"/>
    <property type="project" value="UniProtKB-SubCell"/>
</dbReference>
<name>A0A849KCJ5_9BURK</name>
<dbReference type="Gene3D" id="1.20.1600.10">
    <property type="entry name" value="Outer membrane efflux proteins (OEP)"/>
    <property type="match status" value="1"/>
</dbReference>
<dbReference type="PROSITE" id="PS51257">
    <property type="entry name" value="PROKAR_LIPOPROTEIN"/>
    <property type="match status" value="1"/>
</dbReference>
<keyword evidence="2" id="KW-1134">Transmembrane beta strand</keyword>
<dbReference type="Proteomes" id="UP000552954">
    <property type="component" value="Unassembled WGS sequence"/>
</dbReference>
<feature type="chain" id="PRO_5033113572" evidence="2">
    <location>
        <begin position="28"/>
        <end position="475"/>
    </location>
</feature>